<dbReference type="SUPFAM" id="SSF55729">
    <property type="entry name" value="Acyl-CoA N-acyltransferases (Nat)"/>
    <property type="match status" value="1"/>
</dbReference>
<dbReference type="RefSeq" id="WP_341429351.1">
    <property type="nucleotide sequence ID" value="NZ_JBBUTG010000040.1"/>
</dbReference>
<dbReference type="InterPro" id="IPR016181">
    <property type="entry name" value="Acyl_CoA_acyltransferase"/>
</dbReference>
<reference evidence="2 3" key="1">
    <citation type="submission" date="2024-04" db="EMBL/GenBank/DDBJ databases">
        <title>Novel species of the genus Ideonella isolated from streams.</title>
        <authorList>
            <person name="Lu H."/>
        </authorList>
    </citation>
    <scope>NUCLEOTIDE SEQUENCE [LARGE SCALE GENOMIC DNA]</scope>
    <source>
        <strain evidence="2 3">DXS29W</strain>
    </source>
</reference>
<dbReference type="PANTHER" id="PTHR43792">
    <property type="entry name" value="GNAT FAMILY, PUTATIVE (AFU_ORTHOLOGUE AFUA_3G00765)-RELATED-RELATED"/>
    <property type="match status" value="1"/>
</dbReference>
<gene>
    <name evidence="2" type="ORF">AACH06_29225</name>
</gene>
<evidence type="ECO:0000313" key="3">
    <source>
        <dbReference type="Proteomes" id="UP001371218"/>
    </source>
</evidence>
<evidence type="ECO:0000259" key="1">
    <source>
        <dbReference type="PROSITE" id="PS51186"/>
    </source>
</evidence>
<dbReference type="Pfam" id="PF13302">
    <property type="entry name" value="Acetyltransf_3"/>
    <property type="match status" value="1"/>
</dbReference>
<dbReference type="Proteomes" id="UP001371218">
    <property type="component" value="Unassembled WGS sequence"/>
</dbReference>
<dbReference type="Gene3D" id="3.40.630.30">
    <property type="match status" value="1"/>
</dbReference>
<dbReference type="InterPro" id="IPR051531">
    <property type="entry name" value="N-acetyltransferase"/>
</dbReference>
<protein>
    <submittedName>
        <fullName evidence="2">GNAT family N-acetyltransferase</fullName>
    </submittedName>
</protein>
<dbReference type="PANTHER" id="PTHR43792:SF1">
    <property type="entry name" value="N-ACETYLTRANSFERASE DOMAIN-CONTAINING PROTEIN"/>
    <property type="match status" value="1"/>
</dbReference>
<organism evidence="2 3">
    <name type="scientific">Ideonella lacteola</name>
    <dbReference type="NCBI Taxonomy" id="2984193"/>
    <lineage>
        <taxon>Bacteria</taxon>
        <taxon>Pseudomonadati</taxon>
        <taxon>Pseudomonadota</taxon>
        <taxon>Betaproteobacteria</taxon>
        <taxon>Burkholderiales</taxon>
        <taxon>Sphaerotilaceae</taxon>
        <taxon>Ideonella</taxon>
    </lineage>
</organism>
<sequence>HDLEDLEVSYLFLPEHWGRGYARAAVKQALAYAFGTIGLRRVLAETQSANGASVRLLEHLGFCLVGNVNRFGAEQSIYRAEPSSLQAAT</sequence>
<feature type="domain" description="N-acetyltransferase" evidence="1">
    <location>
        <begin position="1"/>
        <end position="84"/>
    </location>
</feature>
<feature type="non-terminal residue" evidence="2">
    <location>
        <position position="1"/>
    </location>
</feature>
<dbReference type="InterPro" id="IPR000182">
    <property type="entry name" value="GNAT_dom"/>
</dbReference>
<evidence type="ECO:0000313" key="2">
    <source>
        <dbReference type="EMBL" id="MEK8034917.1"/>
    </source>
</evidence>
<dbReference type="PROSITE" id="PS51186">
    <property type="entry name" value="GNAT"/>
    <property type="match status" value="1"/>
</dbReference>
<comment type="caution">
    <text evidence="2">The sequence shown here is derived from an EMBL/GenBank/DDBJ whole genome shotgun (WGS) entry which is preliminary data.</text>
</comment>
<keyword evidence="3" id="KW-1185">Reference proteome</keyword>
<dbReference type="EMBL" id="JBBUTG010000040">
    <property type="protein sequence ID" value="MEK8034917.1"/>
    <property type="molecule type" value="Genomic_DNA"/>
</dbReference>
<name>A0ABU9BY54_9BURK</name>
<accession>A0ABU9BY54</accession>
<proteinExistence type="predicted"/>